<name>A0ABD2NSU8_9CUCU</name>
<proteinExistence type="predicted"/>
<evidence type="ECO:0000313" key="1">
    <source>
        <dbReference type="EMBL" id="KAL3281689.1"/>
    </source>
</evidence>
<protein>
    <submittedName>
        <fullName evidence="1">Uncharacterized protein</fullName>
    </submittedName>
</protein>
<dbReference type="AlphaFoldDB" id="A0ABD2NSU8"/>
<organism evidence="1 2">
    <name type="scientific">Cryptolaemus montrouzieri</name>
    <dbReference type="NCBI Taxonomy" id="559131"/>
    <lineage>
        <taxon>Eukaryota</taxon>
        <taxon>Metazoa</taxon>
        <taxon>Ecdysozoa</taxon>
        <taxon>Arthropoda</taxon>
        <taxon>Hexapoda</taxon>
        <taxon>Insecta</taxon>
        <taxon>Pterygota</taxon>
        <taxon>Neoptera</taxon>
        <taxon>Endopterygota</taxon>
        <taxon>Coleoptera</taxon>
        <taxon>Polyphaga</taxon>
        <taxon>Cucujiformia</taxon>
        <taxon>Coccinelloidea</taxon>
        <taxon>Coccinellidae</taxon>
        <taxon>Scymninae</taxon>
        <taxon>Scymnini</taxon>
        <taxon>Cryptolaemus</taxon>
    </lineage>
</organism>
<reference evidence="1 2" key="1">
    <citation type="journal article" date="2021" name="BMC Biol.">
        <title>Horizontally acquired antibacterial genes associated with adaptive radiation of ladybird beetles.</title>
        <authorList>
            <person name="Li H.S."/>
            <person name="Tang X.F."/>
            <person name="Huang Y.H."/>
            <person name="Xu Z.Y."/>
            <person name="Chen M.L."/>
            <person name="Du X.Y."/>
            <person name="Qiu B.Y."/>
            <person name="Chen P.T."/>
            <person name="Zhang W."/>
            <person name="Slipinski A."/>
            <person name="Escalona H.E."/>
            <person name="Waterhouse R.M."/>
            <person name="Zwick A."/>
            <person name="Pang H."/>
        </authorList>
    </citation>
    <scope>NUCLEOTIDE SEQUENCE [LARGE SCALE GENOMIC DNA]</scope>
    <source>
        <strain evidence="1">SYSU2018</strain>
    </source>
</reference>
<gene>
    <name evidence="1" type="ORF">HHI36_004895</name>
</gene>
<sequence length="191" mass="21318">MKFNVNRLLGNELEYEIQIDGVTRCRTKLASLSREVESFELQTSDNDFDRVSSRSVHVKGRLKRILNTDSGEKVYESLVSEFMNKSVHGGISEEEPRNVSLVDVYFPPLEEMMSCVRMDPVAQASPSAIGSSIVSRACSKRVSLVDAAVMSGLRKVPSGVRREHSLHSSTRVNFNLSLVHLSLLSIFMNVL</sequence>
<accession>A0ABD2NSU8</accession>
<dbReference type="EMBL" id="JABFTP020000144">
    <property type="protein sequence ID" value="KAL3281689.1"/>
    <property type="molecule type" value="Genomic_DNA"/>
</dbReference>
<keyword evidence="2" id="KW-1185">Reference proteome</keyword>
<evidence type="ECO:0000313" key="2">
    <source>
        <dbReference type="Proteomes" id="UP001516400"/>
    </source>
</evidence>
<dbReference type="Proteomes" id="UP001516400">
    <property type="component" value="Unassembled WGS sequence"/>
</dbReference>
<comment type="caution">
    <text evidence="1">The sequence shown here is derived from an EMBL/GenBank/DDBJ whole genome shotgun (WGS) entry which is preliminary data.</text>
</comment>